<name>A0A914GRL1_GLORO</name>
<sequence>MEKQQLNGEMPLLSLNSASFSTLNSTAFQQPPRGTCCGATCGGRGRRGGVEMGRRSGVGRGRTWAYEWSRPLTTAANVTSHHHQQLQQQRFVGVNGLNAQQEEGREQRTDLRTTKRVNQLSESAGSGRETEGETRSTRTKTTEKRVHLNPQNGPGYSQNRHFRRHSREQVEKDEKNQRSAPKGESAKASEEGQIESQQQHISGYNFEEREFPALLSGASASSDVGRGDHSQQTEEVADEATNFSVLPPAVAQRTPFALDCGAVGTTSTQSPPGGVQLQFSAVVAGHGRRRATIGTTAESGRRAAGRGGARADQDGREGGSDEAQQQRSGTIGAAERSYAQMLKGPK</sequence>
<evidence type="ECO:0000256" key="1">
    <source>
        <dbReference type="SAM" id="MobiDB-lite"/>
    </source>
</evidence>
<keyword evidence="2" id="KW-1185">Reference proteome</keyword>
<dbReference type="AlphaFoldDB" id="A0A914GRL1"/>
<feature type="region of interest" description="Disordered" evidence="1">
    <location>
        <begin position="100"/>
        <end position="199"/>
    </location>
</feature>
<organism evidence="2 3">
    <name type="scientific">Globodera rostochiensis</name>
    <name type="common">Golden nematode worm</name>
    <name type="synonym">Heterodera rostochiensis</name>
    <dbReference type="NCBI Taxonomy" id="31243"/>
    <lineage>
        <taxon>Eukaryota</taxon>
        <taxon>Metazoa</taxon>
        <taxon>Ecdysozoa</taxon>
        <taxon>Nematoda</taxon>
        <taxon>Chromadorea</taxon>
        <taxon>Rhabditida</taxon>
        <taxon>Tylenchina</taxon>
        <taxon>Tylenchomorpha</taxon>
        <taxon>Tylenchoidea</taxon>
        <taxon>Heteroderidae</taxon>
        <taxon>Heteroderinae</taxon>
        <taxon>Globodera</taxon>
    </lineage>
</organism>
<dbReference type="WBParaSite" id="Gr19_v10_g10528.t1">
    <property type="protein sequence ID" value="Gr19_v10_g10528.t1"/>
    <property type="gene ID" value="Gr19_v10_g10528"/>
</dbReference>
<accession>A0A914GRL1</accession>
<feature type="compositionally biased region" description="Polar residues" evidence="1">
    <location>
        <begin position="149"/>
        <end position="159"/>
    </location>
</feature>
<evidence type="ECO:0000313" key="3">
    <source>
        <dbReference type="WBParaSite" id="Gr19_v10_g10528.t1"/>
    </source>
</evidence>
<proteinExistence type="predicted"/>
<feature type="compositionally biased region" description="Basic and acidic residues" evidence="1">
    <location>
        <begin position="167"/>
        <end position="177"/>
    </location>
</feature>
<protein>
    <submittedName>
        <fullName evidence="3">Uncharacterized protein</fullName>
    </submittedName>
</protein>
<feature type="compositionally biased region" description="Basic and acidic residues" evidence="1">
    <location>
        <begin position="102"/>
        <end position="113"/>
    </location>
</feature>
<reference evidence="3" key="1">
    <citation type="submission" date="2022-11" db="UniProtKB">
        <authorList>
            <consortium name="WormBaseParasite"/>
        </authorList>
    </citation>
    <scope>IDENTIFICATION</scope>
</reference>
<evidence type="ECO:0000313" key="2">
    <source>
        <dbReference type="Proteomes" id="UP000887572"/>
    </source>
</evidence>
<feature type="compositionally biased region" description="Basic and acidic residues" evidence="1">
    <location>
        <begin position="128"/>
        <end position="146"/>
    </location>
</feature>
<dbReference type="Proteomes" id="UP000887572">
    <property type="component" value="Unplaced"/>
</dbReference>
<feature type="region of interest" description="Disordered" evidence="1">
    <location>
        <begin position="291"/>
        <end position="334"/>
    </location>
</feature>
<feature type="compositionally biased region" description="Basic and acidic residues" evidence="1">
    <location>
        <begin position="309"/>
        <end position="319"/>
    </location>
</feature>